<dbReference type="GO" id="GO:0005886">
    <property type="term" value="C:plasma membrane"/>
    <property type="evidence" value="ECO:0007669"/>
    <property type="project" value="TreeGrafter"/>
</dbReference>
<dbReference type="OMA" id="RWEPVFH"/>
<dbReference type="EMBL" id="KQ257451">
    <property type="protein sequence ID" value="KND04167.1"/>
    <property type="molecule type" value="Genomic_DNA"/>
</dbReference>
<evidence type="ECO:0000259" key="6">
    <source>
        <dbReference type="Pfam" id="PF00501"/>
    </source>
</evidence>
<protein>
    <recommendedName>
        <fullName evidence="6">AMP-dependent synthetase/ligase domain-containing protein</fullName>
    </recommendedName>
</protein>
<evidence type="ECO:0000256" key="2">
    <source>
        <dbReference type="ARBA" id="ARBA00022598"/>
    </source>
</evidence>
<dbReference type="FunCoup" id="A0A0L0HSW9">
    <property type="interactions" value="168"/>
</dbReference>
<dbReference type="PANTHER" id="PTHR43272">
    <property type="entry name" value="LONG-CHAIN-FATTY-ACID--COA LIGASE"/>
    <property type="match status" value="1"/>
</dbReference>
<comment type="catalytic activity">
    <reaction evidence="5">
        <text>a long-chain fatty acid + ATP + CoA = a long-chain fatty acyl-CoA + AMP + diphosphate</text>
        <dbReference type="Rhea" id="RHEA:15421"/>
        <dbReference type="ChEBI" id="CHEBI:30616"/>
        <dbReference type="ChEBI" id="CHEBI:33019"/>
        <dbReference type="ChEBI" id="CHEBI:57287"/>
        <dbReference type="ChEBI" id="CHEBI:57560"/>
        <dbReference type="ChEBI" id="CHEBI:83139"/>
        <dbReference type="ChEBI" id="CHEBI:456215"/>
        <dbReference type="EC" id="6.2.1.3"/>
    </reaction>
</comment>
<dbReference type="InParanoid" id="A0A0L0HSW9"/>
<dbReference type="eggNOG" id="KOG1180">
    <property type="taxonomic scope" value="Eukaryota"/>
</dbReference>
<dbReference type="Gene3D" id="3.40.50.12780">
    <property type="entry name" value="N-terminal domain of ligase-like"/>
    <property type="match status" value="1"/>
</dbReference>
<keyword evidence="8" id="KW-1185">Reference proteome</keyword>
<dbReference type="GO" id="GO:0005524">
    <property type="term" value="F:ATP binding"/>
    <property type="evidence" value="ECO:0007669"/>
    <property type="project" value="UniProtKB-KW"/>
</dbReference>
<dbReference type="AlphaFoldDB" id="A0A0L0HSW9"/>
<dbReference type="GO" id="GO:0004467">
    <property type="term" value="F:long-chain fatty acid-CoA ligase activity"/>
    <property type="evidence" value="ECO:0007669"/>
    <property type="project" value="UniProtKB-EC"/>
</dbReference>
<gene>
    <name evidence="7" type="ORF">SPPG_01601</name>
</gene>
<evidence type="ECO:0000256" key="4">
    <source>
        <dbReference type="ARBA" id="ARBA00022840"/>
    </source>
</evidence>
<keyword evidence="4" id="KW-0067">ATP-binding</keyword>
<evidence type="ECO:0000313" key="8">
    <source>
        <dbReference type="Proteomes" id="UP000053201"/>
    </source>
</evidence>
<dbReference type="InterPro" id="IPR042099">
    <property type="entry name" value="ANL_N_sf"/>
</dbReference>
<comment type="similarity">
    <text evidence="1">Belongs to the ATP-dependent AMP-binding enzyme family.</text>
</comment>
<dbReference type="PROSITE" id="PS00455">
    <property type="entry name" value="AMP_BINDING"/>
    <property type="match status" value="1"/>
</dbReference>
<name>A0A0L0HSW9_SPIPD</name>
<evidence type="ECO:0000256" key="3">
    <source>
        <dbReference type="ARBA" id="ARBA00022741"/>
    </source>
</evidence>
<dbReference type="VEuPathDB" id="FungiDB:SPPG_01601"/>
<feature type="domain" description="AMP-dependent synthetase/ligase" evidence="6">
    <location>
        <begin position="118"/>
        <end position="525"/>
    </location>
</feature>
<dbReference type="GO" id="GO:0035336">
    <property type="term" value="P:long-chain fatty-acyl-CoA metabolic process"/>
    <property type="evidence" value="ECO:0007669"/>
    <property type="project" value="TreeGrafter"/>
</dbReference>
<dbReference type="GO" id="GO:0005783">
    <property type="term" value="C:endoplasmic reticulum"/>
    <property type="evidence" value="ECO:0007669"/>
    <property type="project" value="TreeGrafter"/>
</dbReference>
<evidence type="ECO:0000256" key="5">
    <source>
        <dbReference type="ARBA" id="ARBA00036813"/>
    </source>
</evidence>
<dbReference type="GeneID" id="27685253"/>
<dbReference type="Pfam" id="PF00501">
    <property type="entry name" value="AMP-binding"/>
    <property type="match status" value="1"/>
</dbReference>
<evidence type="ECO:0000256" key="1">
    <source>
        <dbReference type="ARBA" id="ARBA00006432"/>
    </source>
</evidence>
<dbReference type="OrthoDB" id="1700726at2759"/>
<dbReference type="RefSeq" id="XP_016612206.1">
    <property type="nucleotide sequence ID" value="XM_016749919.1"/>
</dbReference>
<organism evidence="7 8">
    <name type="scientific">Spizellomyces punctatus (strain DAOM BR117)</name>
    <dbReference type="NCBI Taxonomy" id="645134"/>
    <lineage>
        <taxon>Eukaryota</taxon>
        <taxon>Fungi</taxon>
        <taxon>Fungi incertae sedis</taxon>
        <taxon>Chytridiomycota</taxon>
        <taxon>Chytridiomycota incertae sedis</taxon>
        <taxon>Chytridiomycetes</taxon>
        <taxon>Spizellomycetales</taxon>
        <taxon>Spizellomycetaceae</taxon>
        <taxon>Spizellomyces</taxon>
    </lineage>
</organism>
<dbReference type="InterPro" id="IPR020845">
    <property type="entry name" value="AMP-binding_CS"/>
</dbReference>
<dbReference type="STRING" id="645134.A0A0L0HSW9"/>
<sequence>MALITVLAWIVISFALPIFLFGTRLGKPRAVTVGTATPTRSKPRRCIKSLHGLAHQPYPGVTTLYELLNYSVKVNGQKRAMGARRIVRQVQEEKQVTKMVDGQPVQETKKWNFYELSPFSWMTYTDVKEVTTRIGAGLRKIGLNPGDKLTLFASTSRDWQLVAHGCWTQSLTITTAYDTLGEEGLSFSLNECEVTTMFTNAELLKMLLRIGSKVTTLKRIIYNGQADASLLEQIKSAFPSYELYTLDQIQEFGRNHPVDPVPPKPEDTCCIMYTSGSTGNPKGVMLTHANIIAGVAGAKVVTDLVVTKEEYYLAYLPLAHVLELLVEQLALGEGVCIGYGSVRTLTDASVRNCRGDLRELRPTIMTGVPAVWETIRKGVATKLKDASPTKRKIFDLACTLKWQLLKHGLPTGFLDNTVFKPIKDQTGGRLRVALSGGAPMPKETQRFMTTCVTTIIQGYGMTETCAATAIQLPTDPWMLGRVGPPSGSVEIQLVAVEDTKYSPNNRPRPQGEIWIRGPSVMKGYYKNPKATAETLTEDGWLMTGDIGEFHPDGTLAIIDRKKNLVKLSNGEYIALEKLESQYKMSPYVANICVYGDSEQGFAVAIINPIEKEIVQLAQEKGIVDGVHHVELEDLCKNKQIVSAVLSNLRSVAKKADFKPAEILGNIVLAHELWTPENGFLTAAQKLKRKEIVELHKQEIDAMYAAGKQ</sequence>
<evidence type="ECO:0000313" key="7">
    <source>
        <dbReference type="EMBL" id="KND04167.1"/>
    </source>
</evidence>
<dbReference type="Proteomes" id="UP000053201">
    <property type="component" value="Unassembled WGS sequence"/>
</dbReference>
<keyword evidence="2" id="KW-0436">Ligase</keyword>
<keyword evidence="3" id="KW-0547">Nucleotide-binding</keyword>
<proteinExistence type="inferred from homology"/>
<reference evidence="7 8" key="1">
    <citation type="submission" date="2009-08" db="EMBL/GenBank/DDBJ databases">
        <title>The Genome Sequence of Spizellomyces punctatus strain DAOM BR117.</title>
        <authorList>
            <consortium name="The Broad Institute Genome Sequencing Platform"/>
            <person name="Russ C."/>
            <person name="Cuomo C."/>
            <person name="Shea T."/>
            <person name="Young S.K."/>
            <person name="Zeng Q."/>
            <person name="Koehrsen M."/>
            <person name="Haas B."/>
            <person name="Borodovsky M."/>
            <person name="Guigo R."/>
            <person name="Alvarado L."/>
            <person name="Berlin A."/>
            <person name="Bochicchio J."/>
            <person name="Borenstein D."/>
            <person name="Chapman S."/>
            <person name="Chen Z."/>
            <person name="Engels R."/>
            <person name="Freedman E."/>
            <person name="Gellesch M."/>
            <person name="Goldberg J."/>
            <person name="Griggs A."/>
            <person name="Gujja S."/>
            <person name="Heiman D."/>
            <person name="Hepburn T."/>
            <person name="Howarth C."/>
            <person name="Jen D."/>
            <person name="Larson L."/>
            <person name="Lewis B."/>
            <person name="Mehta T."/>
            <person name="Park D."/>
            <person name="Pearson M."/>
            <person name="Roberts A."/>
            <person name="Saif S."/>
            <person name="Shenoy N."/>
            <person name="Sisk P."/>
            <person name="Stolte C."/>
            <person name="Sykes S."/>
            <person name="Thomson T."/>
            <person name="Walk T."/>
            <person name="White J."/>
            <person name="Yandava C."/>
            <person name="Burger G."/>
            <person name="Gray M.W."/>
            <person name="Holland P.W.H."/>
            <person name="King N."/>
            <person name="Lang F.B.F."/>
            <person name="Roger A.J."/>
            <person name="Ruiz-Trillo I."/>
            <person name="Lander E."/>
            <person name="Nusbaum C."/>
        </authorList>
    </citation>
    <scope>NUCLEOTIDE SEQUENCE [LARGE SCALE GENOMIC DNA]</scope>
    <source>
        <strain evidence="7 8">DAOM BR117</strain>
    </source>
</reference>
<dbReference type="InterPro" id="IPR000873">
    <property type="entry name" value="AMP-dep_synth/lig_dom"/>
</dbReference>
<dbReference type="GO" id="GO:0005811">
    <property type="term" value="C:lipid droplet"/>
    <property type="evidence" value="ECO:0007669"/>
    <property type="project" value="TreeGrafter"/>
</dbReference>
<dbReference type="PANTHER" id="PTHR43272:SF83">
    <property type="entry name" value="ACYL-COA SYNTHETASE LONG-CHAIN, ISOFORM J"/>
    <property type="match status" value="1"/>
</dbReference>
<dbReference type="SUPFAM" id="SSF56801">
    <property type="entry name" value="Acetyl-CoA synthetase-like"/>
    <property type="match status" value="1"/>
</dbReference>
<accession>A0A0L0HSW9</accession>